<evidence type="ECO:0000313" key="3">
    <source>
        <dbReference type="Proteomes" id="UP000447873"/>
    </source>
</evidence>
<evidence type="ECO:0000313" key="1">
    <source>
        <dbReference type="EMBL" id="KAE9966811.1"/>
    </source>
</evidence>
<evidence type="ECO:0000313" key="4">
    <source>
        <dbReference type="Proteomes" id="UP000490939"/>
    </source>
</evidence>
<dbReference type="Proteomes" id="UP000490939">
    <property type="component" value="Unassembled WGS sequence"/>
</dbReference>
<organism evidence="2 4">
    <name type="scientific">Venturia inaequalis</name>
    <name type="common">Apple scab fungus</name>
    <dbReference type="NCBI Taxonomy" id="5025"/>
    <lineage>
        <taxon>Eukaryota</taxon>
        <taxon>Fungi</taxon>
        <taxon>Dikarya</taxon>
        <taxon>Ascomycota</taxon>
        <taxon>Pezizomycotina</taxon>
        <taxon>Dothideomycetes</taxon>
        <taxon>Pleosporomycetidae</taxon>
        <taxon>Venturiales</taxon>
        <taxon>Venturiaceae</taxon>
        <taxon>Venturia</taxon>
    </lineage>
</organism>
<reference evidence="2 4" key="1">
    <citation type="submission" date="2019-07" db="EMBL/GenBank/DDBJ databases">
        <title>Venturia inaequalis Genome Resource.</title>
        <authorList>
            <person name="Lichtner F.J."/>
        </authorList>
    </citation>
    <scope>NUCLEOTIDE SEQUENCE [LARGE SCALE GENOMIC DNA]</scope>
    <source>
        <strain evidence="1 3">120213</strain>
        <strain evidence="2 4">DMI_063113</strain>
    </source>
</reference>
<sequence>MIIKAMLHEEWDHQDKWWSRAQACGENRCEHIDMTLEGSAWEEYNVAKQDCKFRTAVWAELRPLFDLLESTLMSKFGLKLDIAKQCSPWSDRLPYNTTGLKWIRQAYLILPSATFSPSICARESDRVDNVYYNTHTLRLGSFINPSLLQLTEEQRRRFQWAMKKLDLKPSLASRAIKWPDGELVARGGHAAWSEEKIRAAMEAHLEGEEKGPWPRLLNTVERSCAIVNS</sequence>
<accession>A0A8H3Z543</accession>
<dbReference type="EMBL" id="WNWR01000396">
    <property type="protein sequence ID" value="KAE9980066.1"/>
    <property type="molecule type" value="Genomic_DNA"/>
</dbReference>
<comment type="caution">
    <text evidence="2">The sequence shown here is derived from an EMBL/GenBank/DDBJ whole genome shotgun (WGS) entry which is preliminary data.</text>
</comment>
<dbReference type="EMBL" id="WNWS01000493">
    <property type="protein sequence ID" value="KAE9966811.1"/>
    <property type="molecule type" value="Genomic_DNA"/>
</dbReference>
<protein>
    <submittedName>
        <fullName evidence="2">Uncharacterized protein</fullName>
    </submittedName>
</protein>
<evidence type="ECO:0000313" key="2">
    <source>
        <dbReference type="EMBL" id="KAE9980066.1"/>
    </source>
</evidence>
<dbReference type="AlphaFoldDB" id="A0A8H3Z543"/>
<name>A0A8H3Z543_VENIN</name>
<proteinExistence type="predicted"/>
<keyword evidence="4" id="KW-1185">Reference proteome</keyword>
<gene>
    <name evidence="2" type="ORF">EG327_006696</name>
    <name evidence="1" type="ORF">EG328_008609</name>
</gene>
<dbReference type="Proteomes" id="UP000447873">
    <property type="component" value="Unassembled WGS sequence"/>
</dbReference>